<evidence type="ECO:0000256" key="5">
    <source>
        <dbReference type="ARBA" id="ARBA00022475"/>
    </source>
</evidence>
<feature type="domain" description="Tyrosine-protein kinase G-rich" evidence="19">
    <location>
        <begin position="392"/>
        <end position="473"/>
    </location>
</feature>
<dbReference type="CDD" id="cd05387">
    <property type="entry name" value="BY-kinase"/>
    <property type="match status" value="1"/>
</dbReference>
<evidence type="ECO:0000256" key="15">
    <source>
        <dbReference type="ARBA" id="ARBA00051245"/>
    </source>
</evidence>
<keyword evidence="5" id="KW-1003">Cell membrane</keyword>
<keyword evidence="6" id="KW-0997">Cell inner membrane</keyword>
<dbReference type="InterPro" id="IPR003856">
    <property type="entry name" value="LPS_length_determ_N"/>
</dbReference>
<dbReference type="PANTHER" id="PTHR32309">
    <property type="entry name" value="TYROSINE-PROTEIN KINASE"/>
    <property type="match status" value="1"/>
</dbReference>
<organism evidence="20 21">
    <name type="scientific">Methylobacterium iners</name>
    <dbReference type="NCBI Taxonomy" id="418707"/>
    <lineage>
        <taxon>Bacteria</taxon>
        <taxon>Pseudomonadati</taxon>
        <taxon>Pseudomonadota</taxon>
        <taxon>Alphaproteobacteria</taxon>
        <taxon>Hyphomicrobiales</taxon>
        <taxon>Methylobacteriaceae</taxon>
        <taxon>Methylobacterium</taxon>
    </lineage>
</organism>
<evidence type="ECO:0000256" key="8">
    <source>
        <dbReference type="ARBA" id="ARBA00022692"/>
    </source>
</evidence>
<keyword evidence="13 16" id="KW-0472">Membrane</keyword>
<dbReference type="Pfam" id="PF02706">
    <property type="entry name" value="Wzz"/>
    <property type="match status" value="1"/>
</dbReference>
<evidence type="ECO:0000256" key="16">
    <source>
        <dbReference type="SAM" id="Phobius"/>
    </source>
</evidence>
<dbReference type="EMBL" id="BPQP01000148">
    <property type="protein sequence ID" value="GJD98018.1"/>
    <property type="molecule type" value="Genomic_DNA"/>
</dbReference>
<dbReference type="InterPro" id="IPR005702">
    <property type="entry name" value="Wzc-like_C"/>
</dbReference>
<evidence type="ECO:0000259" key="18">
    <source>
        <dbReference type="Pfam" id="PF13614"/>
    </source>
</evidence>
<evidence type="ECO:0000256" key="2">
    <source>
        <dbReference type="ARBA" id="ARBA00007316"/>
    </source>
</evidence>
<reference evidence="20" key="1">
    <citation type="journal article" date="2021" name="Front. Microbiol.">
        <title>Comprehensive Comparative Genomics and Phenotyping of Methylobacterium Species.</title>
        <authorList>
            <person name="Alessa O."/>
            <person name="Ogura Y."/>
            <person name="Fujitani Y."/>
            <person name="Takami H."/>
            <person name="Hayashi T."/>
            <person name="Sahin N."/>
            <person name="Tani A."/>
        </authorList>
    </citation>
    <scope>NUCLEOTIDE SEQUENCE</scope>
    <source>
        <strain evidence="20">DSM 19015</strain>
    </source>
</reference>
<dbReference type="SUPFAM" id="SSF52540">
    <property type="entry name" value="P-loop containing nucleoside triphosphate hydrolases"/>
    <property type="match status" value="1"/>
</dbReference>
<evidence type="ECO:0000256" key="3">
    <source>
        <dbReference type="ARBA" id="ARBA00008883"/>
    </source>
</evidence>
<protein>
    <recommendedName>
        <fullName evidence="4">non-specific protein-tyrosine kinase</fullName>
        <ecNumber evidence="4">2.7.10.2</ecNumber>
    </recommendedName>
</protein>
<keyword evidence="8 16" id="KW-0812">Transmembrane</keyword>
<evidence type="ECO:0000259" key="17">
    <source>
        <dbReference type="Pfam" id="PF02706"/>
    </source>
</evidence>
<dbReference type="Pfam" id="PF13807">
    <property type="entry name" value="GNVR"/>
    <property type="match status" value="1"/>
</dbReference>
<dbReference type="PANTHER" id="PTHR32309:SF13">
    <property type="entry name" value="FERRIC ENTEROBACTIN TRANSPORT PROTEIN FEPE"/>
    <property type="match status" value="1"/>
</dbReference>
<reference evidence="20" key="2">
    <citation type="submission" date="2021-08" db="EMBL/GenBank/DDBJ databases">
        <authorList>
            <person name="Tani A."/>
            <person name="Ola A."/>
            <person name="Ogura Y."/>
            <person name="Katsura K."/>
            <person name="Hayashi T."/>
        </authorList>
    </citation>
    <scope>NUCLEOTIDE SEQUENCE</scope>
    <source>
        <strain evidence="20">DSM 19015</strain>
    </source>
</reference>
<evidence type="ECO:0000256" key="14">
    <source>
        <dbReference type="ARBA" id="ARBA00023137"/>
    </source>
</evidence>
<feature type="domain" description="AAA" evidence="18">
    <location>
        <begin position="561"/>
        <end position="673"/>
    </location>
</feature>
<comment type="subcellular location">
    <subcellularLocation>
        <location evidence="1">Cell inner membrane</location>
        <topology evidence="1">Multi-pass membrane protein</topology>
    </subcellularLocation>
</comment>
<evidence type="ECO:0000256" key="7">
    <source>
        <dbReference type="ARBA" id="ARBA00022679"/>
    </source>
</evidence>
<dbReference type="RefSeq" id="WP_283206807.1">
    <property type="nucleotide sequence ID" value="NZ_BPQP01000148.1"/>
</dbReference>
<keyword evidence="11" id="KW-0067">ATP-binding</keyword>
<dbReference type="Pfam" id="PF13614">
    <property type="entry name" value="AAA_31"/>
    <property type="match status" value="1"/>
</dbReference>
<evidence type="ECO:0000256" key="4">
    <source>
        <dbReference type="ARBA" id="ARBA00011903"/>
    </source>
</evidence>
<evidence type="ECO:0000313" key="20">
    <source>
        <dbReference type="EMBL" id="GJD98018.1"/>
    </source>
</evidence>
<dbReference type="InterPro" id="IPR032807">
    <property type="entry name" value="GNVR"/>
</dbReference>
<keyword evidence="7" id="KW-0808">Transferase</keyword>
<evidence type="ECO:0000256" key="9">
    <source>
        <dbReference type="ARBA" id="ARBA00022741"/>
    </source>
</evidence>
<evidence type="ECO:0000256" key="6">
    <source>
        <dbReference type="ARBA" id="ARBA00022519"/>
    </source>
</evidence>
<dbReference type="Gene3D" id="3.40.50.300">
    <property type="entry name" value="P-loop containing nucleotide triphosphate hydrolases"/>
    <property type="match status" value="1"/>
</dbReference>
<feature type="domain" description="Polysaccharide chain length determinant N-terminal" evidence="17">
    <location>
        <begin position="24"/>
        <end position="117"/>
    </location>
</feature>
<evidence type="ECO:0000256" key="1">
    <source>
        <dbReference type="ARBA" id="ARBA00004429"/>
    </source>
</evidence>
<dbReference type="InterPro" id="IPR027417">
    <property type="entry name" value="P-loop_NTPase"/>
</dbReference>
<dbReference type="Proteomes" id="UP001055125">
    <property type="component" value="Unassembled WGS sequence"/>
</dbReference>
<keyword evidence="9" id="KW-0547">Nucleotide-binding</keyword>
<evidence type="ECO:0000313" key="21">
    <source>
        <dbReference type="Proteomes" id="UP001055125"/>
    </source>
</evidence>
<accession>A0ABQ4S4G4</accession>
<comment type="catalytic activity">
    <reaction evidence="15">
        <text>L-tyrosyl-[protein] + ATP = O-phospho-L-tyrosyl-[protein] + ADP + H(+)</text>
        <dbReference type="Rhea" id="RHEA:10596"/>
        <dbReference type="Rhea" id="RHEA-COMP:10136"/>
        <dbReference type="Rhea" id="RHEA-COMP:20101"/>
        <dbReference type="ChEBI" id="CHEBI:15378"/>
        <dbReference type="ChEBI" id="CHEBI:30616"/>
        <dbReference type="ChEBI" id="CHEBI:46858"/>
        <dbReference type="ChEBI" id="CHEBI:61978"/>
        <dbReference type="ChEBI" id="CHEBI:456216"/>
        <dbReference type="EC" id="2.7.10.2"/>
    </reaction>
</comment>
<evidence type="ECO:0000256" key="10">
    <source>
        <dbReference type="ARBA" id="ARBA00022777"/>
    </source>
</evidence>
<keyword evidence="21" id="KW-1185">Reference proteome</keyword>
<proteinExistence type="inferred from homology"/>
<gene>
    <name evidence="20" type="ORF">OCOJLMKI_5257</name>
</gene>
<dbReference type="InterPro" id="IPR025669">
    <property type="entry name" value="AAA_dom"/>
</dbReference>
<name>A0ABQ4S4G4_9HYPH</name>
<feature type="transmembrane region" description="Helical" evidence="16">
    <location>
        <begin position="39"/>
        <end position="62"/>
    </location>
</feature>
<keyword evidence="14" id="KW-0829">Tyrosine-protein kinase</keyword>
<dbReference type="InterPro" id="IPR050445">
    <property type="entry name" value="Bact_polysacc_biosynth/exp"/>
</dbReference>
<comment type="caution">
    <text evidence="20">The sequence shown here is derived from an EMBL/GenBank/DDBJ whole genome shotgun (WGS) entry which is preliminary data.</text>
</comment>
<comment type="similarity">
    <text evidence="3">Belongs to the etk/wzc family.</text>
</comment>
<evidence type="ECO:0000259" key="19">
    <source>
        <dbReference type="Pfam" id="PF13807"/>
    </source>
</evidence>
<sequence>MLQTLGAPSRTTKRTGESEDVSLVDIRHIWTVIRRRWKWIAASSLLLTTLVFGYCLLATPLYTSTATIVIDPRRVQVFGQAKQDSAVVGEAPVDTNLVDSIMATLSSEAVLRRAVAKLNFLEDPEFKGAFKNVFQRTSDEITKIFASSSGPQQSEEQRIRSAIDFIGRRLILQRTGTSFAITLNYTAANPSQASRVLNAVVDSLIEDQQAAAFEVLRTTSDWLESRLKELRERASKDAEAVLSFKSQNKLVDVSGTLVNDQQITQATTQLSTARAQTAEAKARLDRAEEVLRSDSADSGVSEAIRNDVINTLLGRLSDLSRRASDLASRFGENHSAVLAAKNDIRETKRAVNAELRRVAAGIRSDYEVARAREKSLERSIETLIQTTYGSRLQQIKLRDLESAAQSSRALHDSLLQRYDTAIQQQSLPVAPVRVVTRPAQPREKSWPKTPLLVTAALIVGAGLGFAGALTREMFDSTVRTADQLQGLIGTDRVALVPDVPYKDQIWPTGGTGFRRELALDYAVLNLNSRFSESFRRVRHAIDDYTVDDHKIVALVSTLPDEGKTTSAVSLGSLIRSGGGRVLVIDGDLRRQNLSQKANATGKPGLMDALDDLEVLKNSILKGGLAETDFLPAGTTNTLASPGEIILSPNLPLVLNELRKEYDYLLIDLPPLHHTADAMAVAPHVDMFVYVVSWGDTTEAVIRASLDSAPNVSQKIAAAVLNKVPPAALARMYPTRSKYSAADAYYYTS</sequence>
<dbReference type="EC" id="2.7.10.2" evidence="4"/>
<comment type="similarity">
    <text evidence="2">Belongs to the CpsD/CapB family.</text>
</comment>
<evidence type="ECO:0000256" key="11">
    <source>
        <dbReference type="ARBA" id="ARBA00022840"/>
    </source>
</evidence>
<evidence type="ECO:0000256" key="13">
    <source>
        <dbReference type="ARBA" id="ARBA00023136"/>
    </source>
</evidence>
<keyword evidence="12 16" id="KW-1133">Transmembrane helix</keyword>
<evidence type="ECO:0000256" key="12">
    <source>
        <dbReference type="ARBA" id="ARBA00022989"/>
    </source>
</evidence>
<keyword evidence="10" id="KW-0418">Kinase</keyword>